<evidence type="ECO:0000313" key="4">
    <source>
        <dbReference type="EMBL" id="AFL79908.1"/>
    </source>
</evidence>
<dbReference type="eggNOG" id="COG3794">
    <property type="taxonomic scope" value="Bacteria"/>
</dbReference>
<organism evidence="4 5">
    <name type="scientific">Aequorivita sublithincola (strain DSM 14238 / LMG 21431 / ACAM 643 / 9-3)</name>
    <dbReference type="NCBI Taxonomy" id="746697"/>
    <lineage>
        <taxon>Bacteria</taxon>
        <taxon>Pseudomonadati</taxon>
        <taxon>Bacteroidota</taxon>
        <taxon>Flavobacteriia</taxon>
        <taxon>Flavobacteriales</taxon>
        <taxon>Flavobacteriaceae</taxon>
        <taxon>Aequorivita</taxon>
    </lineage>
</organism>
<dbReference type="STRING" id="746697.Aeqsu_0395"/>
<feature type="domain" description="Secretion system C-terminal sorting" evidence="3">
    <location>
        <begin position="242"/>
        <end position="309"/>
    </location>
</feature>
<dbReference type="HOGENOM" id="CLU_905771_0_0_10"/>
<keyword evidence="1 2" id="KW-0732">Signal</keyword>
<keyword evidence="5" id="KW-1185">Reference proteome</keyword>
<evidence type="ECO:0000313" key="5">
    <source>
        <dbReference type="Proteomes" id="UP000006049"/>
    </source>
</evidence>
<dbReference type="Pfam" id="PF18962">
    <property type="entry name" value="Por_Secre_tail"/>
    <property type="match status" value="1"/>
</dbReference>
<dbReference type="KEGG" id="asl:Aeqsu_0395"/>
<dbReference type="OrthoDB" id="1288696at2"/>
<evidence type="ECO:0000256" key="2">
    <source>
        <dbReference type="SAM" id="SignalP"/>
    </source>
</evidence>
<evidence type="ECO:0000256" key="1">
    <source>
        <dbReference type="ARBA" id="ARBA00022729"/>
    </source>
</evidence>
<dbReference type="EMBL" id="CP003280">
    <property type="protein sequence ID" value="AFL79908.1"/>
    <property type="molecule type" value="Genomic_DNA"/>
</dbReference>
<dbReference type="SUPFAM" id="SSF49899">
    <property type="entry name" value="Concanavalin A-like lectins/glucanases"/>
    <property type="match status" value="1"/>
</dbReference>
<dbReference type="InterPro" id="IPR026444">
    <property type="entry name" value="Secre_tail"/>
</dbReference>
<dbReference type="RefSeq" id="WP_014781166.1">
    <property type="nucleotide sequence ID" value="NC_018013.1"/>
</dbReference>
<protein>
    <recommendedName>
        <fullName evidence="3">Secretion system C-terminal sorting domain-containing protein</fullName>
    </recommendedName>
</protein>
<dbReference type="Proteomes" id="UP000006049">
    <property type="component" value="Chromosome"/>
</dbReference>
<feature type="signal peptide" evidence="2">
    <location>
        <begin position="1"/>
        <end position="20"/>
    </location>
</feature>
<name>I3YSE0_AEQSU</name>
<accession>I3YSE0</accession>
<dbReference type="InterPro" id="IPR013320">
    <property type="entry name" value="ConA-like_dom_sf"/>
</dbReference>
<dbReference type="Gene3D" id="2.60.120.200">
    <property type="match status" value="1"/>
</dbReference>
<feature type="chain" id="PRO_5003683486" description="Secretion system C-terminal sorting domain-containing protein" evidence="2">
    <location>
        <begin position="21"/>
        <end position="311"/>
    </location>
</feature>
<dbReference type="PATRIC" id="fig|746697.3.peg.394"/>
<proteinExistence type="predicted"/>
<gene>
    <name evidence="4" type="ordered locus">Aeqsu_0395</name>
</gene>
<dbReference type="NCBIfam" id="TIGR04183">
    <property type="entry name" value="Por_Secre_tail"/>
    <property type="match status" value="1"/>
</dbReference>
<reference evidence="4 5" key="1">
    <citation type="submission" date="2012-06" db="EMBL/GenBank/DDBJ databases">
        <title>The complete genome of Aequorivita sublithincola DSM 14238.</title>
        <authorList>
            <consortium name="US DOE Joint Genome Institute (JGI-PGF)"/>
            <person name="Lucas S."/>
            <person name="Copeland A."/>
            <person name="Lapidus A."/>
            <person name="Goodwin L."/>
            <person name="Pitluck S."/>
            <person name="Peters L."/>
            <person name="Munk A.C.C."/>
            <person name="Kyrpides N."/>
            <person name="Mavromatis K."/>
            <person name="Pagani I."/>
            <person name="Ivanova N."/>
            <person name="Ovchinnikova G."/>
            <person name="Zeytun A."/>
            <person name="Detter J.C."/>
            <person name="Han C."/>
            <person name="Land M."/>
            <person name="Hauser L."/>
            <person name="Markowitz V."/>
            <person name="Cheng J.-F."/>
            <person name="Hugenholtz P."/>
            <person name="Woyke T."/>
            <person name="Wu D."/>
            <person name="Tindall B."/>
            <person name="Faehnrich R."/>
            <person name="Brambilla E."/>
            <person name="Klenk H.-P."/>
            <person name="Eisen J.A."/>
        </authorList>
    </citation>
    <scope>NUCLEOTIDE SEQUENCE [LARGE SCALE GENOMIC DNA]</scope>
    <source>
        <strain evidence="5">DSM 14238 / LMG 21431 / ACAM 643 / 9-3</strain>
    </source>
</reference>
<dbReference type="GO" id="GO:0005975">
    <property type="term" value="P:carbohydrate metabolic process"/>
    <property type="evidence" value="ECO:0007669"/>
    <property type="project" value="UniProtKB-ARBA"/>
</dbReference>
<dbReference type="GO" id="GO:0004553">
    <property type="term" value="F:hydrolase activity, hydrolyzing O-glycosyl compounds"/>
    <property type="evidence" value="ECO:0007669"/>
    <property type="project" value="UniProtKB-ARBA"/>
</dbReference>
<evidence type="ECO:0000259" key="3">
    <source>
        <dbReference type="Pfam" id="PF18962"/>
    </source>
</evidence>
<sequence>MKKIYFLALALGAFSFSSYAQQELTDDFESYTLDPISAQSPHWRDWSGVDGGGDDGNVVDDEANSGLQSVRITGNGLTDLILLVPSAPINGVYTIQFQAFIPAGKSGYFNMQAALTPEGTEWVQALMGGNVYFNCDGSTPGLGGVTGVIDCSAFNQQFTFPEDQWFKVDCVYDIDAQAWDMYIDDVQFVFAEPFAFGAQVFIELAGLDFYSASPNNDMFIDDVVLYKGTIGTEDFTANKFSVYPNPVKDMLNIKSTTAVDNVTVYDILGKVVLQENPGKISPAINMSGLASGSYLVKVTIGNSSKTVKVLK</sequence>
<dbReference type="AlphaFoldDB" id="I3YSE0"/>